<evidence type="ECO:0000313" key="2">
    <source>
        <dbReference type="Proteomes" id="UP000233387"/>
    </source>
</evidence>
<organism evidence="1 2">
    <name type="scientific">Raineya orbicola</name>
    <dbReference type="NCBI Taxonomy" id="2016530"/>
    <lineage>
        <taxon>Bacteria</taxon>
        <taxon>Pseudomonadati</taxon>
        <taxon>Bacteroidota</taxon>
        <taxon>Cytophagia</taxon>
        <taxon>Cytophagales</taxon>
        <taxon>Raineyaceae</taxon>
        <taxon>Raineya</taxon>
    </lineage>
</organism>
<evidence type="ECO:0000313" key="1">
    <source>
        <dbReference type="EMBL" id="PKQ62427.1"/>
    </source>
</evidence>
<proteinExistence type="predicted"/>
<reference evidence="1 2" key="1">
    <citation type="submission" date="2017-06" db="EMBL/GenBank/DDBJ databases">
        <title>Raineya orbicola gen. nov., sp. nov. a slightly thermophilic bacterium of the phylum Bacteroidetes and the description of Raineyaceae fam. nov.</title>
        <authorList>
            <person name="Albuquerque L."/>
            <person name="Polonia A.R.M."/>
            <person name="Barroso C."/>
            <person name="Froufe H.J.C."/>
            <person name="Lage O."/>
            <person name="Lobo-Da-Cunha A."/>
            <person name="Egas C."/>
            <person name="Da Costa M.S."/>
        </authorList>
    </citation>
    <scope>NUCLEOTIDE SEQUENCE [LARGE SCALE GENOMIC DNA]</scope>
    <source>
        <strain evidence="1 2">SPSPC-11</strain>
    </source>
</reference>
<accession>A0A2N3HWK3</accession>
<dbReference type="AlphaFoldDB" id="A0A2N3HWK3"/>
<gene>
    <name evidence="1" type="ORF">Rain11_2679</name>
</gene>
<name>A0A2N3HWK3_9BACT</name>
<sequence>MALFLLFQTKNFVGGLKEDLSFSFFISNLTDFLSNKSVKKNNFIWYATDKELNLIRQF</sequence>
<dbReference type="EMBL" id="NKXO01000094">
    <property type="protein sequence ID" value="PKQ62427.1"/>
    <property type="molecule type" value="Genomic_DNA"/>
</dbReference>
<dbReference type="Proteomes" id="UP000233387">
    <property type="component" value="Unassembled WGS sequence"/>
</dbReference>
<protein>
    <submittedName>
        <fullName evidence="1">Uncharacterized protein</fullName>
    </submittedName>
</protein>
<comment type="caution">
    <text evidence="1">The sequence shown here is derived from an EMBL/GenBank/DDBJ whole genome shotgun (WGS) entry which is preliminary data.</text>
</comment>
<keyword evidence="2" id="KW-1185">Reference proteome</keyword>